<name>A0A653BH83_CALMS</name>
<sequence length="40" mass="4681">MHKGLNNRSKSFQVSVKHLDNTDLFLHTSNFDIMLFRSTT</sequence>
<evidence type="ECO:0000313" key="1">
    <source>
        <dbReference type="EMBL" id="VEN34901.1"/>
    </source>
</evidence>
<organism evidence="1 2">
    <name type="scientific">Callosobruchus maculatus</name>
    <name type="common">Southern cowpea weevil</name>
    <name type="synonym">Pulse bruchid</name>
    <dbReference type="NCBI Taxonomy" id="64391"/>
    <lineage>
        <taxon>Eukaryota</taxon>
        <taxon>Metazoa</taxon>
        <taxon>Ecdysozoa</taxon>
        <taxon>Arthropoda</taxon>
        <taxon>Hexapoda</taxon>
        <taxon>Insecta</taxon>
        <taxon>Pterygota</taxon>
        <taxon>Neoptera</taxon>
        <taxon>Endopterygota</taxon>
        <taxon>Coleoptera</taxon>
        <taxon>Polyphaga</taxon>
        <taxon>Cucujiformia</taxon>
        <taxon>Chrysomeloidea</taxon>
        <taxon>Chrysomelidae</taxon>
        <taxon>Bruchinae</taxon>
        <taxon>Bruchini</taxon>
        <taxon>Callosobruchus</taxon>
    </lineage>
</organism>
<dbReference type="Proteomes" id="UP000410492">
    <property type="component" value="Unassembled WGS sequence"/>
</dbReference>
<evidence type="ECO:0000313" key="2">
    <source>
        <dbReference type="Proteomes" id="UP000410492"/>
    </source>
</evidence>
<gene>
    <name evidence="1" type="ORF">CALMAC_LOCUS954</name>
</gene>
<reference evidence="1 2" key="1">
    <citation type="submission" date="2019-01" db="EMBL/GenBank/DDBJ databases">
        <authorList>
            <person name="Sayadi A."/>
        </authorList>
    </citation>
    <scope>NUCLEOTIDE SEQUENCE [LARGE SCALE GENOMIC DNA]</scope>
</reference>
<protein>
    <submittedName>
        <fullName evidence="1">Uncharacterized protein</fullName>
    </submittedName>
</protein>
<proteinExistence type="predicted"/>
<dbReference type="EMBL" id="CAACVG010001089">
    <property type="protein sequence ID" value="VEN34901.1"/>
    <property type="molecule type" value="Genomic_DNA"/>
</dbReference>
<keyword evidence="2" id="KW-1185">Reference proteome</keyword>
<dbReference type="AlphaFoldDB" id="A0A653BH83"/>
<accession>A0A653BH83</accession>